<protein>
    <submittedName>
        <fullName evidence="6">VirB3 family type IV secretion system protein</fullName>
    </submittedName>
</protein>
<dbReference type="GO" id="GO:0016020">
    <property type="term" value="C:membrane"/>
    <property type="evidence" value="ECO:0007669"/>
    <property type="project" value="UniProtKB-SubCell"/>
</dbReference>
<name>A0AAW5ZVF8_RALSL</name>
<dbReference type="Proteomes" id="UP001144050">
    <property type="component" value="Unassembled WGS sequence"/>
</dbReference>
<proteinExistence type="predicted"/>
<gene>
    <name evidence="6" type="ORF">LBW59_22310</name>
</gene>
<dbReference type="Pfam" id="PF05101">
    <property type="entry name" value="VirB3"/>
    <property type="match status" value="1"/>
</dbReference>
<dbReference type="InterPro" id="IPR007792">
    <property type="entry name" value="T4SS_VirB3/TrbD/AvhB"/>
</dbReference>
<accession>A0AAW5ZVF8</accession>
<evidence type="ECO:0000256" key="2">
    <source>
        <dbReference type="ARBA" id="ARBA00022692"/>
    </source>
</evidence>
<keyword evidence="2 5" id="KW-0812">Transmembrane</keyword>
<evidence type="ECO:0000256" key="4">
    <source>
        <dbReference type="ARBA" id="ARBA00023136"/>
    </source>
</evidence>
<dbReference type="RefSeq" id="WP_197339407.1">
    <property type="nucleotide sequence ID" value="NZ_JACWOR010000047.1"/>
</dbReference>
<comment type="caution">
    <text evidence="6">The sequence shown here is derived from an EMBL/GenBank/DDBJ whole genome shotgun (WGS) entry which is preliminary data.</text>
</comment>
<dbReference type="EMBL" id="JAIVFG010000052">
    <property type="protein sequence ID" value="MDB0573485.1"/>
    <property type="molecule type" value="Genomic_DNA"/>
</dbReference>
<evidence type="ECO:0000256" key="3">
    <source>
        <dbReference type="ARBA" id="ARBA00022989"/>
    </source>
</evidence>
<reference evidence="6" key="1">
    <citation type="submission" date="2021-09" db="EMBL/GenBank/DDBJ databases">
        <title>Genomic analysis of Ralstonia spp.</title>
        <authorList>
            <person name="Aburjaile F."/>
            <person name="Ariute J.C."/>
            <person name="Pais A.K.L."/>
            <person name="Albuquerque G.M.R."/>
            <person name="Silva A.M.F."/>
            <person name="Brenig B."/>
            <person name="Azevedo V."/>
            <person name="Matiuzzi M."/>
            <person name="Ramos R."/>
            <person name="Goes-Neto A."/>
            <person name="Soares S."/>
            <person name="Iseppon A.M.B."/>
            <person name="Souza E."/>
            <person name="Gama M."/>
        </authorList>
    </citation>
    <scope>NUCLEOTIDE SEQUENCE</scope>
    <source>
        <strain evidence="6">CCRMRs91</strain>
    </source>
</reference>
<comment type="subcellular location">
    <subcellularLocation>
        <location evidence="1">Membrane</location>
    </subcellularLocation>
</comment>
<dbReference type="AlphaFoldDB" id="A0AAW5ZVF8"/>
<evidence type="ECO:0000313" key="7">
    <source>
        <dbReference type="Proteomes" id="UP001144050"/>
    </source>
</evidence>
<evidence type="ECO:0000256" key="1">
    <source>
        <dbReference type="ARBA" id="ARBA00004370"/>
    </source>
</evidence>
<keyword evidence="3 5" id="KW-1133">Transmembrane helix</keyword>
<evidence type="ECO:0000313" key="6">
    <source>
        <dbReference type="EMBL" id="MDB0573485.1"/>
    </source>
</evidence>
<sequence length="124" mass="13932">MFEKPKYSAYAGLGRVASWRGIPLMALLIVAGTFAFIALVAGALMGPGGLLLGGLAIPILLFIRRMCETDDQALRILWLEVLCVLRRRSWRMFGRTLTLAPIRYGQHLSVYRRPFRQSPAQRAQ</sequence>
<organism evidence="6 7">
    <name type="scientific">Ralstonia solanacearum</name>
    <name type="common">Pseudomonas solanacearum</name>
    <dbReference type="NCBI Taxonomy" id="305"/>
    <lineage>
        <taxon>Bacteria</taxon>
        <taxon>Pseudomonadati</taxon>
        <taxon>Pseudomonadota</taxon>
        <taxon>Betaproteobacteria</taxon>
        <taxon>Burkholderiales</taxon>
        <taxon>Burkholderiaceae</taxon>
        <taxon>Ralstonia</taxon>
        <taxon>Ralstonia solanacearum species complex</taxon>
    </lineage>
</organism>
<feature type="transmembrane region" description="Helical" evidence="5">
    <location>
        <begin position="50"/>
        <end position="67"/>
    </location>
</feature>
<evidence type="ECO:0000256" key="5">
    <source>
        <dbReference type="SAM" id="Phobius"/>
    </source>
</evidence>
<keyword evidence="4 5" id="KW-0472">Membrane</keyword>
<feature type="transmembrane region" description="Helical" evidence="5">
    <location>
        <begin position="21"/>
        <end position="44"/>
    </location>
</feature>